<dbReference type="InterPro" id="IPR017853">
    <property type="entry name" value="GH"/>
</dbReference>
<evidence type="ECO:0000256" key="2">
    <source>
        <dbReference type="ARBA" id="ARBA00023295"/>
    </source>
</evidence>
<name>A0A4Z0MTB7_9BACT</name>
<dbReference type="Proteomes" id="UP000298284">
    <property type="component" value="Unassembled WGS sequence"/>
</dbReference>
<dbReference type="Gene3D" id="3.20.20.80">
    <property type="entry name" value="Glycosidases"/>
    <property type="match status" value="1"/>
</dbReference>
<keyword evidence="1" id="KW-0378">Hydrolase</keyword>
<feature type="domain" description="Glycoside hydrolase family 5" evidence="3">
    <location>
        <begin position="100"/>
        <end position="258"/>
    </location>
</feature>
<dbReference type="GO" id="GO:0000272">
    <property type="term" value="P:polysaccharide catabolic process"/>
    <property type="evidence" value="ECO:0007669"/>
    <property type="project" value="InterPro"/>
</dbReference>
<organism evidence="4 5">
    <name type="scientific">Hymenobacter wooponensis</name>
    <dbReference type="NCBI Taxonomy" id="1525360"/>
    <lineage>
        <taxon>Bacteria</taxon>
        <taxon>Pseudomonadati</taxon>
        <taxon>Bacteroidota</taxon>
        <taxon>Cytophagia</taxon>
        <taxon>Cytophagales</taxon>
        <taxon>Hymenobacteraceae</taxon>
        <taxon>Hymenobacter</taxon>
    </lineage>
</organism>
<sequence length="884" mass="97356">MRHLLLQSHPFSSFLVRLSGLGQQRFSLALSLLSFLLVGQLQAQEVPPTGKNVYADAAGVLRWEGSRQEVALFGVNYTAPFAYSYRAHQKLGVKLEQAIDQDVYHLARLGVNAFRVHVWDVEITDTLGNLLENEHLRLLDYLIQRLKERQIKIVLTPIAYWGNGYPEPDTAMTGFSSIYPKGKAYNTPRAVAAQENYLKQFLNHRNKYTGQLNREDPDIIAYEVCNEPHYRQPESEVTTFVQRMVQAMRATGYRKPIFYNIAESPVVSNAILSSPVDGFTFQWYPSGLVNGHTLRGNPLPFVDQYPIPYQQDPRFTKKPRLVYEFESGDILQPVMYPAMARSFRAAGFQWATQFAYDPMALAYANTEYQTHYLNLAYTPAKAISLLIAGKVFRQVKRGQQFPAYPADTVFADFRVSYRNGLSELNSPEEFYYTNTTATKPRKAAALRHVAGTGSSSVATYEGTGAYFIDRVAPGVWRLEVMPDANSVRDPFATTSLRQPVTRIDWNTQPLRLNLPGLGLDYTARGINHNNTFQAVATNGLVRVQPGVYLLAARGKATSAYAAQTAFGSIKLGEFVAPAASEQPLQVVHTPQVQVAAGRPASIRATVLGASPTDSVLLIAQHFYGQTRKLPMRRPTLTTAEATVPTELLYSGLLRYWIVVQHNGRNTTFPGSFAGSPRDWDYAPKEHWETPIVAASAPLPLFRASQDQQQVEAGGISGGGWADYVTTGAGQLALRLLQAPPTGATTPASPAAPIAFLRAYFGDRLATRASDTNNFKELVIRGRRSAGAGSVQLVITTTDATAYVAAVELGPEVQEIRVPLAAFKLGAQVLLPRAYPGFLPLSFRAPGPVALPIAQAEVLQVLLSSGAAQDGQERPHLDIESISLQ</sequence>
<proteinExistence type="predicted"/>
<dbReference type="InterPro" id="IPR018087">
    <property type="entry name" value="Glyco_hydro_5_CS"/>
</dbReference>
<comment type="caution">
    <text evidence="4">The sequence shown here is derived from an EMBL/GenBank/DDBJ whole genome shotgun (WGS) entry which is preliminary data.</text>
</comment>
<dbReference type="Pfam" id="PF00150">
    <property type="entry name" value="Cellulase"/>
    <property type="match status" value="1"/>
</dbReference>
<evidence type="ECO:0000313" key="5">
    <source>
        <dbReference type="Proteomes" id="UP000298284"/>
    </source>
</evidence>
<evidence type="ECO:0000313" key="4">
    <source>
        <dbReference type="EMBL" id="TGD82375.1"/>
    </source>
</evidence>
<dbReference type="SUPFAM" id="SSF51445">
    <property type="entry name" value="(Trans)glycosidases"/>
    <property type="match status" value="1"/>
</dbReference>
<gene>
    <name evidence="4" type="ORF">EU557_00885</name>
</gene>
<dbReference type="GO" id="GO:0004553">
    <property type="term" value="F:hydrolase activity, hydrolyzing O-glycosyl compounds"/>
    <property type="evidence" value="ECO:0007669"/>
    <property type="project" value="InterPro"/>
</dbReference>
<dbReference type="PROSITE" id="PS00659">
    <property type="entry name" value="GLYCOSYL_HYDROL_F5"/>
    <property type="match status" value="1"/>
</dbReference>
<keyword evidence="5" id="KW-1185">Reference proteome</keyword>
<dbReference type="OrthoDB" id="9809937at2"/>
<protein>
    <submittedName>
        <fullName evidence="4">Membrane or secreted protein</fullName>
    </submittedName>
</protein>
<dbReference type="AlphaFoldDB" id="A0A4Z0MTB7"/>
<keyword evidence="2" id="KW-0326">Glycosidase</keyword>
<dbReference type="InterPro" id="IPR001547">
    <property type="entry name" value="Glyco_hydro_5"/>
</dbReference>
<dbReference type="EMBL" id="SRKZ01000001">
    <property type="protein sequence ID" value="TGD82375.1"/>
    <property type="molecule type" value="Genomic_DNA"/>
</dbReference>
<accession>A0A4Z0MTB7</accession>
<reference evidence="4 5" key="1">
    <citation type="submission" date="2019-04" db="EMBL/GenBank/DDBJ databases">
        <authorList>
            <person name="Feng G."/>
            <person name="Zhang J."/>
            <person name="Zhu H."/>
        </authorList>
    </citation>
    <scope>NUCLEOTIDE SEQUENCE [LARGE SCALE GENOMIC DNA]</scope>
    <source>
        <strain evidence="4 5">JCM 19491</strain>
    </source>
</reference>
<dbReference type="RefSeq" id="WP_135528539.1">
    <property type="nucleotide sequence ID" value="NZ_SRKZ01000001.1"/>
</dbReference>
<evidence type="ECO:0000259" key="3">
    <source>
        <dbReference type="Pfam" id="PF00150"/>
    </source>
</evidence>
<evidence type="ECO:0000256" key="1">
    <source>
        <dbReference type="ARBA" id="ARBA00022801"/>
    </source>
</evidence>